<dbReference type="EMBL" id="CAJNOC010007586">
    <property type="protein sequence ID" value="CAF1101621.1"/>
    <property type="molecule type" value="Genomic_DNA"/>
</dbReference>
<gene>
    <name evidence="1" type="ORF">OXX778_LOCUS21178</name>
</gene>
<keyword evidence="2" id="KW-1185">Reference proteome</keyword>
<dbReference type="Proteomes" id="UP000663879">
    <property type="component" value="Unassembled WGS sequence"/>
</dbReference>
<organism evidence="1 2">
    <name type="scientific">Brachionus calyciflorus</name>
    <dbReference type="NCBI Taxonomy" id="104777"/>
    <lineage>
        <taxon>Eukaryota</taxon>
        <taxon>Metazoa</taxon>
        <taxon>Spiralia</taxon>
        <taxon>Gnathifera</taxon>
        <taxon>Rotifera</taxon>
        <taxon>Eurotatoria</taxon>
        <taxon>Monogononta</taxon>
        <taxon>Pseudotrocha</taxon>
        <taxon>Ploima</taxon>
        <taxon>Brachionidae</taxon>
        <taxon>Brachionus</taxon>
    </lineage>
</organism>
<reference evidence="1" key="1">
    <citation type="submission" date="2021-02" db="EMBL/GenBank/DDBJ databases">
        <authorList>
            <person name="Nowell W R."/>
        </authorList>
    </citation>
    <scope>NUCLEOTIDE SEQUENCE</scope>
    <source>
        <strain evidence="1">Ploen Becks lab</strain>
    </source>
</reference>
<comment type="caution">
    <text evidence="1">The sequence shown here is derived from an EMBL/GenBank/DDBJ whole genome shotgun (WGS) entry which is preliminary data.</text>
</comment>
<sequence length="241" mass="28139">MDNENFWITRLQSLGILENNYVCICGSKLAIIDRKRNKLGNEHKTFRCTNSKCQKYQSIAKNSFFSLFKKPIFVIIEIIKLWAVQISISKAIDLLNMNNITVSDYFISSVYKRLRNVCSASLKIDEIKLGGHGKFIEIDESLVAKTKYNKGITNEDKEEILLEKFADLVNYFSLNKNCFQVPNLNSISRKFFHEKCAVQGLYHWTKESTLFISNREIDEDYYKAYINRDNLNNKIQDKVKN</sequence>
<evidence type="ECO:0000313" key="1">
    <source>
        <dbReference type="EMBL" id="CAF1101621.1"/>
    </source>
</evidence>
<evidence type="ECO:0000313" key="2">
    <source>
        <dbReference type="Proteomes" id="UP000663879"/>
    </source>
</evidence>
<accession>A0A814P1U3</accession>
<dbReference type="AlphaFoldDB" id="A0A814P1U3"/>
<dbReference type="OrthoDB" id="5945939at2759"/>
<protein>
    <submittedName>
        <fullName evidence="1">Uncharacterized protein</fullName>
    </submittedName>
</protein>
<name>A0A814P1U3_9BILA</name>
<proteinExistence type="predicted"/>